<accession>A0A2U3PW61</accession>
<reference evidence="2 3" key="1">
    <citation type="submission" date="2018-03" db="EMBL/GenBank/DDBJ databases">
        <authorList>
            <person name="Gully D."/>
        </authorList>
    </citation>
    <scope>NUCLEOTIDE SEQUENCE [LARGE SCALE GENOMIC DNA]</scope>
    <source>
        <strain evidence="2">ORS3257</strain>
    </source>
</reference>
<dbReference type="AlphaFoldDB" id="A0A2U3PW61"/>
<gene>
    <name evidence="2" type="ORF">BRAD3257_2325</name>
</gene>
<keyword evidence="1" id="KW-0472">Membrane</keyword>
<protein>
    <submittedName>
        <fullName evidence="2">Uncharacterized protein</fullName>
    </submittedName>
</protein>
<evidence type="ECO:0000256" key="1">
    <source>
        <dbReference type="SAM" id="Phobius"/>
    </source>
</evidence>
<evidence type="ECO:0000313" key="3">
    <source>
        <dbReference type="Proteomes" id="UP000246085"/>
    </source>
</evidence>
<organism evidence="2 3">
    <name type="scientific">Bradyrhizobium vignae</name>
    <dbReference type="NCBI Taxonomy" id="1549949"/>
    <lineage>
        <taxon>Bacteria</taxon>
        <taxon>Pseudomonadati</taxon>
        <taxon>Pseudomonadota</taxon>
        <taxon>Alphaproteobacteria</taxon>
        <taxon>Hyphomicrobiales</taxon>
        <taxon>Nitrobacteraceae</taxon>
        <taxon>Bradyrhizobium</taxon>
    </lineage>
</organism>
<keyword evidence="1" id="KW-0812">Transmembrane</keyword>
<proteinExistence type="predicted"/>
<dbReference type="KEGG" id="bvz:BRAD3257_2325"/>
<evidence type="ECO:0000313" key="2">
    <source>
        <dbReference type="EMBL" id="SPP93401.1"/>
    </source>
</evidence>
<dbReference type="Proteomes" id="UP000246085">
    <property type="component" value="Chromosome BRAD3257"/>
</dbReference>
<dbReference type="EMBL" id="LS398110">
    <property type="protein sequence ID" value="SPP93401.1"/>
    <property type="molecule type" value="Genomic_DNA"/>
</dbReference>
<keyword evidence="1" id="KW-1133">Transmembrane helix</keyword>
<feature type="transmembrane region" description="Helical" evidence="1">
    <location>
        <begin position="33"/>
        <end position="55"/>
    </location>
</feature>
<sequence length="57" mass="5798">MPWKPSGGSSPPHRKFSCTGACDVAESQTPVLAVPYAVGNVVLTVLGPIVVAATFEG</sequence>
<name>A0A2U3PW61_9BRAD</name>